<protein>
    <submittedName>
        <fullName evidence="2">Uncharacterized protein</fullName>
    </submittedName>
</protein>
<dbReference type="Proteomes" id="UP001497522">
    <property type="component" value="Chromosome 1"/>
</dbReference>
<sequence>MYKGGKKKQDSKGLNPSPKTQNFARESPTFAQKRRGIGVEEEERKAPLLMTPAEKTGAGLAGSLLTLGVGLKLLPPSFPYR</sequence>
<keyword evidence="3" id="KW-1185">Reference proteome</keyword>
<evidence type="ECO:0000256" key="1">
    <source>
        <dbReference type="SAM" id="MobiDB-lite"/>
    </source>
</evidence>
<organism evidence="2 3">
    <name type="scientific">Sphagnum jensenii</name>
    <dbReference type="NCBI Taxonomy" id="128206"/>
    <lineage>
        <taxon>Eukaryota</taxon>
        <taxon>Viridiplantae</taxon>
        <taxon>Streptophyta</taxon>
        <taxon>Embryophyta</taxon>
        <taxon>Bryophyta</taxon>
        <taxon>Sphagnophytina</taxon>
        <taxon>Sphagnopsida</taxon>
        <taxon>Sphagnales</taxon>
        <taxon>Sphagnaceae</taxon>
        <taxon>Sphagnum</taxon>
    </lineage>
</organism>
<evidence type="ECO:0000313" key="2">
    <source>
        <dbReference type="EMBL" id="CAK9857203.1"/>
    </source>
</evidence>
<dbReference type="EMBL" id="OZ023702">
    <property type="protein sequence ID" value="CAK9857203.1"/>
    <property type="molecule type" value="Genomic_DNA"/>
</dbReference>
<name>A0ABP1A2H0_9BRYO</name>
<gene>
    <name evidence="2" type="ORF">CSSPJE1EN2_LOCUS198</name>
</gene>
<feature type="region of interest" description="Disordered" evidence="1">
    <location>
        <begin position="1"/>
        <end position="46"/>
    </location>
</feature>
<accession>A0ABP1A2H0</accession>
<feature type="compositionally biased region" description="Polar residues" evidence="1">
    <location>
        <begin position="12"/>
        <end position="24"/>
    </location>
</feature>
<reference evidence="2 3" key="1">
    <citation type="submission" date="2024-03" db="EMBL/GenBank/DDBJ databases">
        <authorList>
            <consortium name="ELIXIR-Norway"/>
            <consortium name="Elixir Norway"/>
        </authorList>
    </citation>
    <scope>NUCLEOTIDE SEQUENCE [LARGE SCALE GENOMIC DNA]</scope>
</reference>
<evidence type="ECO:0000313" key="3">
    <source>
        <dbReference type="Proteomes" id="UP001497522"/>
    </source>
</evidence>
<proteinExistence type="predicted"/>